<proteinExistence type="predicted"/>
<evidence type="ECO:0000256" key="5">
    <source>
        <dbReference type="ARBA" id="ARBA00023136"/>
    </source>
</evidence>
<organism evidence="8 9">
    <name type="scientific">Chelativorans salis</name>
    <dbReference type="NCBI Taxonomy" id="2978478"/>
    <lineage>
        <taxon>Bacteria</taxon>
        <taxon>Pseudomonadati</taxon>
        <taxon>Pseudomonadota</taxon>
        <taxon>Alphaproteobacteria</taxon>
        <taxon>Hyphomicrobiales</taxon>
        <taxon>Phyllobacteriaceae</taxon>
        <taxon>Chelativorans</taxon>
    </lineage>
</organism>
<keyword evidence="2" id="KW-1003">Cell membrane</keyword>
<keyword evidence="9" id="KW-1185">Reference proteome</keyword>
<reference evidence="8 9" key="1">
    <citation type="submission" date="2022-09" db="EMBL/GenBank/DDBJ databases">
        <title>Chelativorans salina sp. nov., a novel slightly halophilic bacterium isolated from a saline lake sediment enrichment.</title>
        <authorList>
            <person name="Gao L."/>
            <person name="Fang B.-Z."/>
            <person name="Li W.-J."/>
        </authorList>
    </citation>
    <scope>NUCLEOTIDE SEQUENCE [LARGE SCALE GENOMIC DNA]</scope>
    <source>
        <strain evidence="8 9">EGI FJ00035</strain>
    </source>
</reference>
<gene>
    <name evidence="8" type="ORF">N5A92_14690</name>
</gene>
<accession>A0ABT2LP12</accession>
<feature type="transmembrane region" description="Helical" evidence="6">
    <location>
        <begin position="265"/>
        <end position="291"/>
    </location>
</feature>
<evidence type="ECO:0000256" key="6">
    <source>
        <dbReference type="SAM" id="Phobius"/>
    </source>
</evidence>
<dbReference type="Proteomes" id="UP001320831">
    <property type="component" value="Unassembled WGS sequence"/>
</dbReference>
<keyword evidence="7" id="KW-0732">Signal</keyword>
<evidence type="ECO:0000256" key="1">
    <source>
        <dbReference type="ARBA" id="ARBA00004651"/>
    </source>
</evidence>
<evidence type="ECO:0000313" key="9">
    <source>
        <dbReference type="Proteomes" id="UP001320831"/>
    </source>
</evidence>
<evidence type="ECO:0000313" key="8">
    <source>
        <dbReference type="EMBL" id="MCT7376283.1"/>
    </source>
</evidence>
<dbReference type="RefSeq" id="WP_260904062.1">
    <property type="nucleotide sequence ID" value="NZ_JAOCZP010000004.1"/>
</dbReference>
<name>A0ABT2LP12_9HYPH</name>
<feature type="transmembrane region" description="Helical" evidence="6">
    <location>
        <begin position="72"/>
        <end position="89"/>
    </location>
</feature>
<keyword evidence="3 6" id="KW-0812">Transmembrane</keyword>
<protein>
    <submittedName>
        <fullName evidence="8">Cytochrome c oxidase assembly protein</fullName>
    </submittedName>
</protein>
<evidence type="ECO:0000256" key="3">
    <source>
        <dbReference type="ARBA" id="ARBA00022692"/>
    </source>
</evidence>
<dbReference type="Pfam" id="PF09678">
    <property type="entry name" value="Caa3_CtaG"/>
    <property type="match status" value="1"/>
</dbReference>
<comment type="caution">
    <text evidence="8">The sequence shown here is derived from an EMBL/GenBank/DDBJ whole genome shotgun (WGS) entry which is preliminary data.</text>
</comment>
<feature type="transmembrane region" description="Helical" evidence="6">
    <location>
        <begin position="190"/>
        <end position="207"/>
    </location>
</feature>
<sequence>MAFARICFWALLCAAVPQDIAAAHAIDPVRETASWGWTAFTVASLALSAWLYARGLHRLWARAKAGAGIRRWQAAAFAGGWMAAAAALLSPLDHWAEELFSAHMVQHEILMLVAAPLVVLGRPASAFLWAFPPGGRRRIGRFLASPWWLATRRPFAHSLGAWATYAIVLWAWHAPVLFEAATFRDDVHALQHVTFFGAALLFWWAFLDAGHGRAKDGIALVANFTTAVHSSLLGALLTFAPTAWYAPYLETAGHWGLTAIEDQQLGGLIMWVPGGMVHLIAGLVVGARLIGQDGFRPDRQKPLAHRAGGGK</sequence>
<evidence type="ECO:0000256" key="2">
    <source>
        <dbReference type="ARBA" id="ARBA00022475"/>
    </source>
</evidence>
<dbReference type="EMBL" id="JAOCZP010000004">
    <property type="protein sequence ID" value="MCT7376283.1"/>
    <property type="molecule type" value="Genomic_DNA"/>
</dbReference>
<comment type="subcellular location">
    <subcellularLocation>
        <location evidence="1">Cell membrane</location>
        <topology evidence="1">Multi-pass membrane protein</topology>
    </subcellularLocation>
</comment>
<evidence type="ECO:0000256" key="4">
    <source>
        <dbReference type="ARBA" id="ARBA00022989"/>
    </source>
</evidence>
<keyword evidence="4 6" id="KW-1133">Transmembrane helix</keyword>
<keyword evidence="5 6" id="KW-0472">Membrane</keyword>
<dbReference type="InterPro" id="IPR019108">
    <property type="entry name" value="Caa3_assmbl_CtaG-rel"/>
</dbReference>
<feature type="transmembrane region" description="Helical" evidence="6">
    <location>
        <begin position="109"/>
        <end position="131"/>
    </location>
</feature>
<feature type="transmembrane region" description="Helical" evidence="6">
    <location>
        <begin position="159"/>
        <end position="178"/>
    </location>
</feature>
<feature type="transmembrane region" description="Helical" evidence="6">
    <location>
        <begin position="219"/>
        <end position="245"/>
    </location>
</feature>
<feature type="signal peptide" evidence="7">
    <location>
        <begin position="1"/>
        <end position="25"/>
    </location>
</feature>
<feature type="transmembrane region" description="Helical" evidence="6">
    <location>
        <begin position="35"/>
        <end position="52"/>
    </location>
</feature>
<feature type="chain" id="PRO_5046900753" evidence="7">
    <location>
        <begin position="26"/>
        <end position="311"/>
    </location>
</feature>
<evidence type="ECO:0000256" key="7">
    <source>
        <dbReference type="SAM" id="SignalP"/>
    </source>
</evidence>